<dbReference type="CDD" id="cd05233">
    <property type="entry name" value="SDR_c"/>
    <property type="match status" value="1"/>
</dbReference>
<dbReference type="GO" id="GO:0016491">
    <property type="term" value="F:oxidoreductase activity"/>
    <property type="evidence" value="ECO:0007669"/>
    <property type="project" value="UniProtKB-KW"/>
</dbReference>
<dbReference type="Gene3D" id="3.40.50.720">
    <property type="entry name" value="NAD(P)-binding Rossmann-like Domain"/>
    <property type="match status" value="1"/>
</dbReference>
<organism evidence="4">
    <name type="scientific">freshwater metagenome</name>
    <dbReference type="NCBI Taxonomy" id="449393"/>
    <lineage>
        <taxon>unclassified sequences</taxon>
        <taxon>metagenomes</taxon>
        <taxon>ecological metagenomes</taxon>
    </lineage>
</organism>
<evidence type="ECO:0000256" key="3">
    <source>
        <dbReference type="SAM" id="MobiDB-lite"/>
    </source>
</evidence>
<dbReference type="InterPro" id="IPR002347">
    <property type="entry name" value="SDR_fam"/>
</dbReference>
<dbReference type="InterPro" id="IPR036291">
    <property type="entry name" value="NAD(P)-bd_dom_sf"/>
</dbReference>
<dbReference type="AlphaFoldDB" id="A0A6J6ZF71"/>
<dbReference type="PANTHER" id="PTHR44196">
    <property type="entry name" value="DEHYDROGENASE/REDUCTASE SDR FAMILY MEMBER 7B"/>
    <property type="match status" value="1"/>
</dbReference>
<dbReference type="PANTHER" id="PTHR44196:SF1">
    <property type="entry name" value="DEHYDROGENASE_REDUCTASE SDR FAMILY MEMBER 7B"/>
    <property type="match status" value="1"/>
</dbReference>
<dbReference type="GO" id="GO:0016020">
    <property type="term" value="C:membrane"/>
    <property type="evidence" value="ECO:0007669"/>
    <property type="project" value="TreeGrafter"/>
</dbReference>
<accession>A0A6J6ZF71</accession>
<reference evidence="4" key="1">
    <citation type="submission" date="2020-05" db="EMBL/GenBank/DDBJ databases">
        <authorList>
            <person name="Chiriac C."/>
            <person name="Salcher M."/>
            <person name="Ghai R."/>
            <person name="Kavagutti S V."/>
        </authorList>
    </citation>
    <scope>NUCLEOTIDE SEQUENCE</scope>
</reference>
<evidence type="ECO:0000256" key="1">
    <source>
        <dbReference type="ARBA" id="ARBA00006484"/>
    </source>
</evidence>
<keyword evidence="2" id="KW-0560">Oxidoreductase</keyword>
<gene>
    <name evidence="4" type="ORF">UFOPK3139_00359</name>
</gene>
<dbReference type="EMBL" id="CAFABA010000008">
    <property type="protein sequence ID" value="CAB4816017.1"/>
    <property type="molecule type" value="Genomic_DNA"/>
</dbReference>
<name>A0A6J6ZF71_9ZZZZ</name>
<feature type="compositionally biased region" description="Polar residues" evidence="3">
    <location>
        <begin position="53"/>
        <end position="64"/>
    </location>
</feature>
<sequence length="313" mass="33500">MEHDEGRKVALITGASRGIGRVCAQHLARAGYDVAITARTVNEGEAREHSSTLRKSNTTPLPGSLASTAALVEAEGREAMMVPADLMDPVSLGACVATVLERWGRVDVVVHNGRYIGPGHMDRFIDTPVDLIEKQVYANAIAPLHINKMVLPGMIARRQGTLISISSASGYADPTRPPGDGGWGLGYGMSKACFHRVAGHLATELAGTGVRCYNVQPNLIATERIAADMAEFGIENNGAPADVIGVVINWLLTDPEAESYNGQNIEAQFFCHERGLLPGWAGPRANDAPIRYDLSGKVLLDLETDLRARLAAR</sequence>
<dbReference type="PRINTS" id="PR00081">
    <property type="entry name" value="GDHRDH"/>
</dbReference>
<evidence type="ECO:0000313" key="4">
    <source>
        <dbReference type="EMBL" id="CAB4816017.1"/>
    </source>
</evidence>
<feature type="region of interest" description="Disordered" evidence="3">
    <location>
        <begin position="43"/>
        <end position="64"/>
    </location>
</feature>
<proteinExistence type="inferred from homology"/>
<dbReference type="Pfam" id="PF00106">
    <property type="entry name" value="adh_short"/>
    <property type="match status" value="2"/>
</dbReference>
<comment type="similarity">
    <text evidence="1">Belongs to the short-chain dehydrogenases/reductases (SDR) family.</text>
</comment>
<protein>
    <submittedName>
        <fullName evidence="4">Unannotated protein</fullName>
    </submittedName>
</protein>
<evidence type="ECO:0000256" key="2">
    <source>
        <dbReference type="ARBA" id="ARBA00023002"/>
    </source>
</evidence>
<dbReference type="SUPFAM" id="SSF51735">
    <property type="entry name" value="NAD(P)-binding Rossmann-fold domains"/>
    <property type="match status" value="1"/>
</dbReference>